<dbReference type="AlphaFoldDB" id="A0A6J4GYV7"/>
<name>A0A6J4GYV7_9PROT</name>
<feature type="compositionally biased region" description="Low complexity" evidence="1">
    <location>
        <begin position="22"/>
        <end position="33"/>
    </location>
</feature>
<accession>A0A6J4GYV7</accession>
<gene>
    <name evidence="2" type="ORF">AVDCRST_MAG08-42</name>
</gene>
<feature type="region of interest" description="Disordered" evidence="1">
    <location>
        <begin position="1"/>
        <end position="33"/>
    </location>
</feature>
<reference evidence="2" key="1">
    <citation type="submission" date="2020-02" db="EMBL/GenBank/DDBJ databases">
        <authorList>
            <person name="Meier V. D."/>
        </authorList>
    </citation>
    <scope>NUCLEOTIDE SEQUENCE</scope>
    <source>
        <strain evidence="2">AVDCRST_MAG08</strain>
    </source>
</reference>
<proteinExistence type="predicted"/>
<evidence type="ECO:0000313" key="2">
    <source>
        <dbReference type="EMBL" id="CAA9209692.1"/>
    </source>
</evidence>
<feature type="non-terminal residue" evidence="2">
    <location>
        <position position="1"/>
    </location>
</feature>
<protein>
    <submittedName>
        <fullName evidence="2">Coenzyme PQQ synthesis protein B</fullName>
    </submittedName>
</protein>
<sequence length="33" mass="3251">CCTPSSSAPPPAAAFRNGTHPGRAAGARGRATR</sequence>
<feature type="non-terminal residue" evidence="2">
    <location>
        <position position="33"/>
    </location>
</feature>
<organism evidence="2">
    <name type="scientific">uncultured Acetobacteraceae bacterium</name>
    <dbReference type="NCBI Taxonomy" id="169975"/>
    <lineage>
        <taxon>Bacteria</taxon>
        <taxon>Pseudomonadati</taxon>
        <taxon>Pseudomonadota</taxon>
        <taxon>Alphaproteobacteria</taxon>
        <taxon>Acetobacterales</taxon>
        <taxon>Acetobacteraceae</taxon>
        <taxon>environmental samples</taxon>
    </lineage>
</organism>
<dbReference type="EMBL" id="CADCTG010000004">
    <property type="protein sequence ID" value="CAA9209692.1"/>
    <property type="molecule type" value="Genomic_DNA"/>
</dbReference>
<evidence type="ECO:0000256" key="1">
    <source>
        <dbReference type="SAM" id="MobiDB-lite"/>
    </source>
</evidence>